<dbReference type="Proteomes" id="UP000195402">
    <property type="component" value="Unassembled WGS sequence"/>
</dbReference>
<dbReference type="PANTHER" id="PTHR46781:SF2">
    <property type="entry name" value="ALPHA 1,4-GLYCOSYLTRANSFERASE FAMILY PROTEIN"/>
    <property type="match status" value="1"/>
</dbReference>
<dbReference type="InParanoid" id="A0A200PWT2"/>
<proteinExistence type="predicted"/>
<dbReference type="InterPro" id="IPR007577">
    <property type="entry name" value="GlycoTrfase_DXD_sugar-bd_CS"/>
</dbReference>
<protein>
    <submittedName>
        <fullName evidence="2">Glycosyltransferase</fullName>
    </submittedName>
</protein>
<evidence type="ECO:0000313" key="2">
    <source>
        <dbReference type="EMBL" id="OVA02664.1"/>
    </source>
</evidence>
<feature type="domain" description="Alpha 1,4-glycosyltransferase" evidence="1">
    <location>
        <begin position="292"/>
        <end position="414"/>
    </location>
</feature>
<accession>A0A200PWT2</accession>
<keyword evidence="3" id="KW-1185">Reference proteome</keyword>
<keyword evidence="2" id="KW-0808">Transferase</keyword>
<dbReference type="InterPro" id="IPR044789">
    <property type="entry name" value="Put_A1-4-GlycosylTfrase_plant"/>
</dbReference>
<dbReference type="STRING" id="56857.A0A200PWT2"/>
<evidence type="ECO:0000259" key="1">
    <source>
        <dbReference type="Pfam" id="PF04572"/>
    </source>
</evidence>
<dbReference type="SUPFAM" id="SSF53448">
    <property type="entry name" value="Nucleotide-diphospho-sugar transferases"/>
    <property type="match status" value="1"/>
</dbReference>
<dbReference type="EMBL" id="MVGT01003948">
    <property type="protein sequence ID" value="OVA02664.1"/>
    <property type="molecule type" value="Genomic_DNA"/>
</dbReference>
<evidence type="ECO:0000313" key="3">
    <source>
        <dbReference type="Proteomes" id="UP000195402"/>
    </source>
</evidence>
<dbReference type="InterPro" id="IPR007652">
    <property type="entry name" value="A1-4-GlycosylTfrase_dom"/>
</dbReference>
<dbReference type="AlphaFoldDB" id="A0A200PWT2"/>
<dbReference type="OMA" id="IPGFFMK"/>
<sequence length="419" mass="47358">MFKFRRCTGHTKSLFSTISFAALLFLILLSGSVFSNLSLHSVAIKLKKQACAIHPLEVYRQFSSNSTSLTLLSIKEETGEAYIEHPKRQKPPTNPSPEEERIELIVKTLPQLEILKSTALTQQFAAQAQKFFDSGCEVKFFMTWISPAISFGKKEFFVVESVFKAHPNGCLMILSRTMGSSQGNKILRPLTERGFKVIALAPDLPLLFNNTPAETWFDELKKGTKDPGRVPLAQNLSNLLRLVILYKYGGVYLDTDFIVLKTFSGLRNSIGAQSMDLEARNWTRLNNAVLIFDKNHPLLFKFIEEFSLTFDGNKWGHNGPYLVSRVIEKVAERPGFNFTVLPPIAFYPVDWNKIGGFFLKPKNPHESKWVAAKLLQLSGETYGIHLWNKQTSRLRIEEGSIIGQLISDHCVVCEDIYSS</sequence>
<dbReference type="GO" id="GO:0016740">
    <property type="term" value="F:transferase activity"/>
    <property type="evidence" value="ECO:0007669"/>
    <property type="project" value="UniProtKB-KW"/>
</dbReference>
<comment type="caution">
    <text evidence="2">The sequence shown here is derived from an EMBL/GenBank/DDBJ whole genome shotgun (WGS) entry which is preliminary data.</text>
</comment>
<dbReference type="FunCoup" id="A0A200PWT2">
    <property type="interactions" value="75"/>
</dbReference>
<reference evidence="2 3" key="1">
    <citation type="journal article" date="2017" name="Mol. Plant">
        <title>The Genome of Medicinal Plant Macleaya cordata Provides New Insights into Benzylisoquinoline Alkaloids Metabolism.</title>
        <authorList>
            <person name="Liu X."/>
            <person name="Liu Y."/>
            <person name="Huang P."/>
            <person name="Ma Y."/>
            <person name="Qing Z."/>
            <person name="Tang Q."/>
            <person name="Cao H."/>
            <person name="Cheng P."/>
            <person name="Zheng Y."/>
            <person name="Yuan Z."/>
            <person name="Zhou Y."/>
            <person name="Liu J."/>
            <person name="Tang Z."/>
            <person name="Zhuo Y."/>
            <person name="Zhang Y."/>
            <person name="Yu L."/>
            <person name="Huang J."/>
            <person name="Yang P."/>
            <person name="Peng Q."/>
            <person name="Zhang J."/>
            <person name="Jiang W."/>
            <person name="Zhang Z."/>
            <person name="Lin K."/>
            <person name="Ro D.K."/>
            <person name="Chen X."/>
            <person name="Xiong X."/>
            <person name="Shang Y."/>
            <person name="Huang S."/>
            <person name="Zeng J."/>
        </authorList>
    </citation>
    <scope>NUCLEOTIDE SEQUENCE [LARGE SCALE GENOMIC DNA]</scope>
    <source>
        <strain evidence="3">cv. BLH2017</strain>
        <tissue evidence="2">Root</tissue>
    </source>
</reference>
<dbReference type="InterPro" id="IPR029044">
    <property type="entry name" value="Nucleotide-diphossugar_trans"/>
</dbReference>
<dbReference type="PANTHER" id="PTHR46781">
    <property type="entry name" value="ALPHA 1,4-GLYCOSYLTRANSFERASE FAMILY PROTEIN"/>
    <property type="match status" value="1"/>
</dbReference>
<organism evidence="2 3">
    <name type="scientific">Macleaya cordata</name>
    <name type="common">Five-seeded plume-poppy</name>
    <name type="synonym">Bocconia cordata</name>
    <dbReference type="NCBI Taxonomy" id="56857"/>
    <lineage>
        <taxon>Eukaryota</taxon>
        <taxon>Viridiplantae</taxon>
        <taxon>Streptophyta</taxon>
        <taxon>Embryophyta</taxon>
        <taxon>Tracheophyta</taxon>
        <taxon>Spermatophyta</taxon>
        <taxon>Magnoliopsida</taxon>
        <taxon>Ranunculales</taxon>
        <taxon>Papaveraceae</taxon>
        <taxon>Papaveroideae</taxon>
        <taxon>Macleaya</taxon>
    </lineage>
</organism>
<dbReference type="Gene3D" id="3.90.550.20">
    <property type="match status" value="1"/>
</dbReference>
<gene>
    <name evidence="2" type="ORF">BVC80_9093g3</name>
</gene>
<dbReference type="Pfam" id="PF04572">
    <property type="entry name" value="Gb3_synth"/>
    <property type="match status" value="1"/>
</dbReference>
<dbReference type="OrthoDB" id="409543at2759"/>
<name>A0A200PWT2_MACCD</name>
<dbReference type="Pfam" id="PF04488">
    <property type="entry name" value="Gly_transf_sug"/>
    <property type="match status" value="1"/>
</dbReference>